<proteinExistence type="predicted"/>
<dbReference type="Gene3D" id="3.90.1720.10">
    <property type="entry name" value="endopeptidase domain like (from Nostoc punctiforme)"/>
    <property type="match status" value="1"/>
</dbReference>
<protein>
    <submittedName>
        <fullName evidence="6">Lecithin retinol acyltransferase</fullName>
    </submittedName>
</protein>
<evidence type="ECO:0000313" key="6">
    <source>
        <dbReference type="EMBL" id="SFE17812.1"/>
    </source>
</evidence>
<feature type="domain" description="LRAT" evidence="5">
    <location>
        <begin position="70"/>
        <end position="179"/>
    </location>
</feature>
<reference evidence="6 7" key="1">
    <citation type="submission" date="2016-10" db="EMBL/GenBank/DDBJ databases">
        <authorList>
            <person name="de Groot N.N."/>
        </authorList>
    </citation>
    <scope>NUCLEOTIDE SEQUENCE [LARGE SCALE GENOMIC DNA]</scope>
    <source>
        <strain evidence="6 7">DSM 9236</strain>
    </source>
</reference>
<evidence type="ECO:0000256" key="4">
    <source>
        <dbReference type="SAM" id="Phobius"/>
    </source>
</evidence>
<keyword evidence="6" id="KW-0012">Acyltransferase</keyword>
<keyword evidence="2" id="KW-0378">Hydrolase</keyword>
<evidence type="ECO:0000259" key="5">
    <source>
        <dbReference type="PROSITE" id="PS51934"/>
    </source>
</evidence>
<dbReference type="GO" id="GO:0005737">
    <property type="term" value="C:cytoplasm"/>
    <property type="evidence" value="ECO:0007669"/>
    <property type="project" value="TreeGrafter"/>
</dbReference>
<keyword evidence="4" id="KW-0472">Membrane</keyword>
<organism evidence="6 7">
    <name type="scientific">Succiniclasticum ruminis DSM 9236</name>
    <dbReference type="NCBI Taxonomy" id="1123323"/>
    <lineage>
        <taxon>Bacteria</taxon>
        <taxon>Bacillati</taxon>
        <taxon>Bacillota</taxon>
        <taxon>Negativicutes</taxon>
        <taxon>Acidaminococcales</taxon>
        <taxon>Acidaminococcaceae</taxon>
        <taxon>Succiniclasticum</taxon>
    </lineage>
</organism>
<dbReference type="InterPro" id="IPR007053">
    <property type="entry name" value="LRAT_dom"/>
</dbReference>
<keyword evidence="3" id="KW-0443">Lipid metabolism</keyword>
<gene>
    <name evidence="6" type="ORF">SAMN05216245_102163</name>
</gene>
<dbReference type="AlphaFoldDB" id="A0A1I1YEQ0"/>
<feature type="transmembrane region" description="Helical" evidence="4">
    <location>
        <begin position="21"/>
        <end position="45"/>
    </location>
</feature>
<keyword evidence="1 6" id="KW-0808">Transferase</keyword>
<dbReference type="InterPro" id="IPR038765">
    <property type="entry name" value="Papain-like_cys_pep_sf"/>
</dbReference>
<sequence>MLAPCIKEHRNLESSGRKGRGLLLSLRRVIIILKLLILLAAALFLDDDTEETIPQETEPEKQIRPGDVIFVERNFNLYRHYGVYAGNGEVIHYSNRDGDFGDDISIHKTSMEQFLDGAGQYFICKFPKHCRIRGYHLFTKKETVERAYQRLGERQYDLVGNNCEHFALWCRTNISESSQVKKLENGLLSLIQDV</sequence>
<dbReference type="PANTHER" id="PTHR13943:SF77">
    <property type="entry name" value="LRAT DOMAIN-CONTAINING PROTEIN"/>
    <property type="match status" value="1"/>
</dbReference>
<dbReference type="PROSITE" id="PS51934">
    <property type="entry name" value="LRAT"/>
    <property type="match status" value="1"/>
</dbReference>
<name>A0A1I1YEQ0_9FIRM</name>
<dbReference type="PANTHER" id="PTHR13943">
    <property type="entry name" value="HRAS-LIKE SUPPRESSOR - RELATED"/>
    <property type="match status" value="1"/>
</dbReference>
<keyword evidence="4" id="KW-0812">Transmembrane</keyword>
<dbReference type="GO" id="GO:0004623">
    <property type="term" value="F:phospholipase A2 activity"/>
    <property type="evidence" value="ECO:0007669"/>
    <property type="project" value="TreeGrafter"/>
</dbReference>
<evidence type="ECO:0000313" key="7">
    <source>
        <dbReference type="Proteomes" id="UP000198896"/>
    </source>
</evidence>
<keyword evidence="4" id="KW-1133">Transmembrane helix</keyword>
<dbReference type="Proteomes" id="UP000198896">
    <property type="component" value="Unassembled WGS sequence"/>
</dbReference>
<dbReference type="InterPro" id="IPR051496">
    <property type="entry name" value="H-rev107_PLA/AT"/>
</dbReference>
<dbReference type="OrthoDB" id="9812095at2"/>
<dbReference type="Pfam" id="PF04970">
    <property type="entry name" value="LRAT"/>
    <property type="match status" value="1"/>
</dbReference>
<dbReference type="SUPFAM" id="SSF54001">
    <property type="entry name" value="Cysteine proteinases"/>
    <property type="match status" value="1"/>
</dbReference>
<dbReference type="EMBL" id="FONL01000002">
    <property type="protein sequence ID" value="SFE17812.1"/>
    <property type="molecule type" value="Genomic_DNA"/>
</dbReference>
<evidence type="ECO:0000256" key="2">
    <source>
        <dbReference type="ARBA" id="ARBA00022801"/>
    </source>
</evidence>
<dbReference type="GO" id="GO:0008970">
    <property type="term" value="F:phospholipase A1 activity"/>
    <property type="evidence" value="ECO:0007669"/>
    <property type="project" value="TreeGrafter"/>
</dbReference>
<keyword evidence="7" id="KW-1185">Reference proteome</keyword>
<dbReference type="GO" id="GO:0070292">
    <property type="term" value="P:N-acylphosphatidylethanolamine metabolic process"/>
    <property type="evidence" value="ECO:0007669"/>
    <property type="project" value="TreeGrafter"/>
</dbReference>
<dbReference type="STRING" id="1123323.SAMN05216245_102163"/>
<evidence type="ECO:0000256" key="3">
    <source>
        <dbReference type="ARBA" id="ARBA00023098"/>
    </source>
</evidence>
<evidence type="ECO:0000256" key="1">
    <source>
        <dbReference type="ARBA" id="ARBA00022679"/>
    </source>
</evidence>
<accession>A0A1I1YEQ0</accession>
<dbReference type="GO" id="GO:0016410">
    <property type="term" value="F:N-acyltransferase activity"/>
    <property type="evidence" value="ECO:0007669"/>
    <property type="project" value="TreeGrafter"/>
</dbReference>